<reference evidence="1 2" key="1">
    <citation type="submission" date="2024-06" db="EMBL/GenBank/DDBJ databases">
        <title>Halorubrum miltondacostae sp. nov., a potential PHA producer isolated from an inland solar saltern in Rio Maior, Portugal.</title>
        <authorList>
            <person name="Albuquerque L."/>
            <person name="Viver T."/>
            <person name="Barroso C."/>
            <person name="Claudino R."/>
            <person name="Galvan M."/>
            <person name="Simoes G."/>
            <person name="Lobo Da Cunha A."/>
            <person name="Egas C."/>
        </authorList>
    </citation>
    <scope>NUCLEOTIDE SEQUENCE [LARGE SCALE GENOMIC DNA]</scope>
    <source>
        <strain evidence="1 2">DSM 18646</strain>
    </source>
</reference>
<dbReference type="Proteomes" id="UP001567571">
    <property type="component" value="Unassembled WGS sequence"/>
</dbReference>
<gene>
    <name evidence="1" type="ORF">ABNG02_09175</name>
</gene>
<evidence type="ECO:0000313" key="1">
    <source>
        <dbReference type="EMBL" id="MEZ3167494.1"/>
    </source>
</evidence>
<dbReference type="EMBL" id="JBEDNW010000004">
    <property type="protein sequence ID" value="MEZ3167494.1"/>
    <property type="molecule type" value="Genomic_DNA"/>
</dbReference>
<sequence length="51" mass="5733">MMPPIVRRCPECGTRGWSRRFAVVGGEDGRRSVECPSCGHRFEPIDNSLLN</sequence>
<protein>
    <recommendedName>
        <fullName evidence="3">Small CPxCG-related zinc finger protein</fullName>
    </recommendedName>
</protein>
<organism evidence="1 2">
    <name type="scientific">Halorubrum ejinorense</name>
    <dbReference type="NCBI Taxonomy" id="425309"/>
    <lineage>
        <taxon>Archaea</taxon>
        <taxon>Methanobacteriati</taxon>
        <taxon>Methanobacteriota</taxon>
        <taxon>Stenosarchaea group</taxon>
        <taxon>Halobacteria</taxon>
        <taxon>Halobacteriales</taxon>
        <taxon>Haloferacaceae</taxon>
        <taxon>Halorubrum</taxon>
    </lineage>
</organism>
<comment type="caution">
    <text evidence="1">The sequence shown here is derived from an EMBL/GenBank/DDBJ whole genome shotgun (WGS) entry which is preliminary data.</text>
</comment>
<proteinExistence type="predicted"/>
<dbReference type="RefSeq" id="WP_343776498.1">
    <property type="nucleotide sequence ID" value="NZ_BAAADQ010000002.1"/>
</dbReference>
<accession>A0ABV4ILS0</accession>
<keyword evidence="2" id="KW-1185">Reference proteome</keyword>
<evidence type="ECO:0000313" key="2">
    <source>
        <dbReference type="Proteomes" id="UP001567571"/>
    </source>
</evidence>
<name>A0ABV4ILS0_9EURY</name>
<evidence type="ECO:0008006" key="3">
    <source>
        <dbReference type="Google" id="ProtNLM"/>
    </source>
</evidence>